<dbReference type="GeneID" id="88854418"/>
<protein>
    <submittedName>
        <fullName evidence="1">VapA/VapB family virulence-associated protein</fullName>
    </submittedName>
</protein>
<evidence type="ECO:0000313" key="2">
    <source>
        <dbReference type="Proteomes" id="UP001300348"/>
    </source>
</evidence>
<dbReference type="RefSeq" id="WP_189758708.1">
    <property type="nucleotide sequence ID" value="NZ_CAWPOC010000220.1"/>
</dbReference>
<accession>A0ABY9XJ70</accession>
<dbReference type="EMBL" id="CP133647">
    <property type="protein sequence ID" value="WNH02652.1"/>
    <property type="molecule type" value="Genomic_DNA"/>
</dbReference>
<dbReference type="InterPro" id="IPR038625">
    <property type="entry name" value="R_equi_Vir_sf"/>
</dbReference>
<dbReference type="Gene3D" id="2.40.128.480">
    <property type="entry name" value="Rhodococcus equi virulence-associated protein"/>
    <property type="match status" value="1"/>
</dbReference>
<name>A0ABY9XJ70_9GAMM</name>
<dbReference type="Pfam" id="PF05526">
    <property type="entry name" value="R_equi_Vir"/>
    <property type="match status" value="1"/>
</dbReference>
<proteinExistence type="predicted"/>
<keyword evidence="2" id="KW-1185">Reference proteome</keyword>
<dbReference type="Proteomes" id="UP001300348">
    <property type="component" value="Chromosome"/>
</dbReference>
<sequence length="155" mass="16677">MNKLESSLFSEKGLKFIDSLESLSKESANMLKNKTTNDSIVKPSESSTHIYKAFLELTSYVFYYQFTLSLDGGKTFYGKAGGLGSPGKGEFSGEFIFGVDDINIIYQNATGFIAVVTPITINIGFADSSLDKLAQFNGSGLGTISATITGGGYWK</sequence>
<reference evidence="1 2" key="1">
    <citation type="journal article" date="2023" name="Access Microbiol">
        <title>The genome of a steinernematid-associated Pseudomonas piscis bacterium encodes the biosynthesis of insect toxins.</title>
        <authorList>
            <person name="Awori R.M."/>
            <person name="Hendre P."/>
            <person name="Amugune N.O."/>
        </authorList>
    </citation>
    <scope>NUCLEOTIDE SEQUENCE [LARGE SCALE GENOMIC DNA]</scope>
    <source>
        <strain evidence="1 2">97</strain>
    </source>
</reference>
<dbReference type="InterPro" id="IPR008810">
    <property type="entry name" value="R_equi_Vir"/>
</dbReference>
<evidence type="ECO:0000313" key="1">
    <source>
        <dbReference type="EMBL" id="WNH02652.1"/>
    </source>
</evidence>
<gene>
    <name evidence="1" type="ORF">QL112_002635</name>
</gene>
<organism evidence="1 2">
    <name type="scientific">Xenorhabdus griffiniae</name>
    <dbReference type="NCBI Taxonomy" id="351672"/>
    <lineage>
        <taxon>Bacteria</taxon>
        <taxon>Pseudomonadati</taxon>
        <taxon>Pseudomonadota</taxon>
        <taxon>Gammaproteobacteria</taxon>
        <taxon>Enterobacterales</taxon>
        <taxon>Morganellaceae</taxon>
        <taxon>Xenorhabdus</taxon>
    </lineage>
</organism>